<dbReference type="Gene3D" id="3.90.550.10">
    <property type="entry name" value="Spore Coat Polysaccharide Biosynthesis Protein SpsA, Chain A"/>
    <property type="match status" value="1"/>
</dbReference>
<feature type="domain" description="HTH marR-type" evidence="1">
    <location>
        <begin position="8"/>
        <end position="52"/>
    </location>
</feature>
<dbReference type="SUPFAM" id="SSF46785">
    <property type="entry name" value="Winged helix' DNA-binding domain"/>
    <property type="match status" value="1"/>
</dbReference>
<dbReference type="EMBL" id="AEDQ01000033">
    <property type="protein sequence ID" value="EFL43606.1"/>
    <property type="molecule type" value="Genomic_DNA"/>
</dbReference>
<dbReference type="Pfam" id="PF12802">
    <property type="entry name" value="MarR_2"/>
    <property type="match status" value="1"/>
</dbReference>
<dbReference type="GO" id="GO:0016301">
    <property type="term" value="F:kinase activity"/>
    <property type="evidence" value="ECO:0007669"/>
    <property type="project" value="UniProtKB-KW"/>
</dbReference>
<dbReference type="InterPro" id="IPR011009">
    <property type="entry name" value="Kinase-like_dom_sf"/>
</dbReference>
<dbReference type="CDD" id="cd02523">
    <property type="entry name" value="PC_cytidylyltransferase"/>
    <property type="match status" value="1"/>
</dbReference>
<feature type="domain" description="MobA-like NTP transferase" evidence="2">
    <location>
        <begin position="71"/>
        <end position="184"/>
    </location>
</feature>
<dbReference type="CDD" id="cd05151">
    <property type="entry name" value="ChoK-like"/>
    <property type="match status" value="1"/>
</dbReference>
<gene>
    <name evidence="3" type="ORF">HMPREF9248_0706</name>
</gene>
<dbReference type="PANTHER" id="PTHR22603:SF66">
    <property type="entry name" value="ETHANOLAMINE KINASE"/>
    <property type="match status" value="1"/>
</dbReference>
<comment type="caution">
    <text evidence="3">The sequence shown here is derived from an EMBL/GenBank/DDBJ whole genome shotgun (WGS) entry which is preliminary data.</text>
</comment>
<dbReference type="InterPro" id="IPR025877">
    <property type="entry name" value="MobA-like_NTP_Trfase"/>
</dbReference>
<dbReference type="Gene3D" id="3.30.200.20">
    <property type="entry name" value="Phosphorylase Kinase, domain 1"/>
    <property type="match status" value="1"/>
</dbReference>
<name>A0ABP2J0A9_9ACTN</name>
<accession>A0ABP2J0A9</accession>
<keyword evidence="3" id="KW-0808">Transferase</keyword>
<dbReference type="Pfam" id="PF01633">
    <property type="entry name" value="Choline_kinase"/>
    <property type="match status" value="1"/>
</dbReference>
<dbReference type="SUPFAM" id="SSF53448">
    <property type="entry name" value="Nucleotide-diphospho-sugar transferases"/>
    <property type="match status" value="1"/>
</dbReference>
<dbReference type="RefSeq" id="WP_006304738.1">
    <property type="nucleotide sequence ID" value="NZ_AEDQ01000033.1"/>
</dbReference>
<dbReference type="Gene3D" id="3.90.1200.10">
    <property type="match status" value="1"/>
</dbReference>
<protein>
    <submittedName>
        <fullName evidence="3">Choline/ethanolamine kinase</fullName>
    </submittedName>
</protein>
<reference evidence="3 4" key="1">
    <citation type="submission" date="2010-08" db="EMBL/GenBank/DDBJ databases">
        <authorList>
            <person name="Durkin A.S."/>
            <person name="Madupu R."/>
            <person name="Torralba M."/>
            <person name="Gillis M."/>
            <person name="Methe B."/>
            <person name="Sutton G."/>
            <person name="Nelson K.E."/>
        </authorList>
    </citation>
    <scope>NUCLEOTIDE SEQUENCE [LARGE SCALE GENOMIC DNA]</scope>
    <source>
        <strain evidence="3 4">PB189-T1-4</strain>
    </source>
</reference>
<dbReference type="Pfam" id="PF12804">
    <property type="entry name" value="NTP_transf_3"/>
    <property type="match status" value="1"/>
</dbReference>
<dbReference type="Proteomes" id="UP000004431">
    <property type="component" value="Unassembled WGS sequence"/>
</dbReference>
<organism evidence="3 4">
    <name type="scientific">Fannyhessea vaginae PB189-T1-4</name>
    <dbReference type="NCBI Taxonomy" id="866774"/>
    <lineage>
        <taxon>Bacteria</taxon>
        <taxon>Bacillati</taxon>
        <taxon>Actinomycetota</taxon>
        <taxon>Coriobacteriia</taxon>
        <taxon>Coriobacteriales</taxon>
        <taxon>Atopobiaceae</taxon>
        <taxon>Fannyhessea</taxon>
    </lineage>
</organism>
<dbReference type="SUPFAM" id="SSF56112">
    <property type="entry name" value="Protein kinase-like (PK-like)"/>
    <property type="match status" value="1"/>
</dbReference>
<keyword evidence="3" id="KW-0418">Kinase</keyword>
<proteinExistence type="predicted"/>
<evidence type="ECO:0000313" key="4">
    <source>
        <dbReference type="Proteomes" id="UP000004431"/>
    </source>
</evidence>
<evidence type="ECO:0000313" key="3">
    <source>
        <dbReference type="EMBL" id="EFL43606.1"/>
    </source>
</evidence>
<evidence type="ECO:0000259" key="1">
    <source>
        <dbReference type="Pfam" id="PF12802"/>
    </source>
</evidence>
<evidence type="ECO:0000259" key="2">
    <source>
        <dbReference type="Pfam" id="PF12804"/>
    </source>
</evidence>
<dbReference type="InterPro" id="IPR029044">
    <property type="entry name" value="Nucleotide-diphossugar_trans"/>
</dbReference>
<dbReference type="InterPro" id="IPR036390">
    <property type="entry name" value="WH_DNA-bd_sf"/>
</dbReference>
<dbReference type="InterPro" id="IPR000835">
    <property type="entry name" value="HTH_MarR-typ"/>
</dbReference>
<sequence length="592" mass="68442">MKLSYTLFLVLRAIGNASKSYTQRELCEKTNLSLGSVNRALKDAHTKGYVAQGRITDAGIAALEPYKVTNAIIMAAGLSSRFAPISYERPKGTLRVKGEVLIERQIKQLLEVGIHNICVVVGYKKEYFFYLSVKYGVDIVINPDYATKNNNSTLWYVRDRLDNTYICSSDNYFVHNPFERYVYDSYYAVQHHEGTTDEWVVTTGAKDLITKVDIGGADGDIMLGHVYFSRSFSKTFARILTEEFPKPECASKLWETIYLEHIKELPMYARRYPASDILEFDSLDDLRSFDPDFIANVDSEVFDNICAVLHCNKEDITGFYPLKQGLTNLSCHFEVDGKEYVYRHPGAGTDKMIDRKSEKQALIKARDLGLDTTFIYEDEAKGWKISRFIPHAHTLDTSNEEHLRRAMTMCRTLHESGATLARHFDFYHEGLRYESLLREHGTIDIPGYDELKNKVTRLKDFADKDGYPVCISHNDFFMLNFLIEDNGTINLIDWEYAGMSDVANDFGTFCVCCSLDDDTANRCIDYYFGRTATDSERRHFWSYVVLAGWCWYVWSLEKEAEGEHVAEWLYIYYRYATQYVDWLLAWYEKDAR</sequence>
<keyword evidence="4" id="KW-1185">Reference proteome</keyword>
<dbReference type="PANTHER" id="PTHR22603">
    <property type="entry name" value="CHOLINE/ETHANOALAMINE KINASE"/>
    <property type="match status" value="1"/>
</dbReference>